<dbReference type="InterPro" id="IPR036388">
    <property type="entry name" value="WH-like_DNA-bd_sf"/>
</dbReference>
<keyword evidence="3" id="KW-1185">Reference proteome</keyword>
<accession>A0A931H4Y9</accession>
<comment type="caution">
    <text evidence="2">The sequence shown here is derived from an EMBL/GenBank/DDBJ whole genome shotgun (WGS) entry which is preliminary data.</text>
</comment>
<name>A0A931H4Y9_9BURK</name>
<reference evidence="2" key="1">
    <citation type="submission" date="2020-11" db="EMBL/GenBank/DDBJ databases">
        <title>Bacterial whole genome sequence for Caenimonas sp. DR4.4.</title>
        <authorList>
            <person name="Le V."/>
            <person name="Ko S.-R."/>
            <person name="Ahn C.-Y."/>
            <person name="Oh H.-M."/>
        </authorList>
    </citation>
    <scope>NUCLEOTIDE SEQUENCE</scope>
    <source>
        <strain evidence="2">DR4.4</strain>
    </source>
</reference>
<dbReference type="EMBL" id="JADWYS010000001">
    <property type="protein sequence ID" value="MBG9388515.1"/>
    <property type="molecule type" value="Genomic_DNA"/>
</dbReference>
<feature type="domain" description="HTH luxR-type" evidence="1">
    <location>
        <begin position="161"/>
        <end position="188"/>
    </location>
</feature>
<dbReference type="GO" id="GO:0003677">
    <property type="term" value="F:DNA binding"/>
    <property type="evidence" value="ECO:0007669"/>
    <property type="project" value="InterPro"/>
</dbReference>
<evidence type="ECO:0000313" key="2">
    <source>
        <dbReference type="EMBL" id="MBG9388515.1"/>
    </source>
</evidence>
<dbReference type="InterPro" id="IPR000792">
    <property type="entry name" value="Tscrpt_reg_LuxR_C"/>
</dbReference>
<proteinExistence type="predicted"/>
<protein>
    <submittedName>
        <fullName evidence="2">LuxR family transcriptional regulator</fullName>
    </submittedName>
</protein>
<dbReference type="Proteomes" id="UP000651050">
    <property type="component" value="Unassembled WGS sequence"/>
</dbReference>
<dbReference type="AlphaFoldDB" id="A0A931H4Y9"/>
<dbReference type="GO" id="GO:0006355">
    <property type="term" value="P:regulation of DNA-templated transcription"/>
    <property type="evidence" value="ECO:0007669"/>
    <property type="project" value="InterPro"/>
</dbReference>
<sequence>MDMLVEAGDPVTAFAGDADPGLSAGLAYLVDELAHGVIVATTQGRMLHASQPARHELSRRRILFISEGRLMACTPEGAHVLQEALAKVAEGKRSLVELVAPSGPGLTLALLPLKGGSSRSPRAAILLARASVCDSLMLCFFARNHGLTSTEEQVLGILCQGSSAPQVAQQLKVAVSTVRSHVRSMCAKTRSSGVRELINRVAVLPPIAPPFRHEPMH</sequence>
<dbReference type="Gene3D" id="1.10.10.10">
    <property type="entry name" value="Winged helix-like DNA-binding domain superfamily/Winged helix DNA-binding domain"/>
    <property type="match status" value="1"/>
</dbReference>
<evidence type="ECO:0000259" key="1">
    <source>
        <dbReference type="PROSITE" id="PS00622"/>
    </source>
</evidence>
<dbReference type="PRINTS" id="PR00038">
    <property type="entry name" value="HTHLUXR"/>
</dbReference>
<dbReference type="InterPro" id="IPR016032">
    <property type="entry name" value="Sig_transdc_resp-reg_C-effctor"/>
</dbReference>
<dbReference type="RefSeq" id="WP_196986371.1">
    <property type="nucleotide sequence ID" value="NZ_JADWYS010000001.1"/>
</dbReference>
<dbReference type="Pfam" id="PF00196">
    <property type="entry name" value="GerE"/>
    <property type="match status" value="1"/>
</dbReference>
<dbReference type="SMART" id="SM00421">
    <property type="entry name" value="HTH_LUXR"/>
    <property type="match status" value="1"/>
</dbReference>
<gene>
    <name evidence="2" type="ORF">I5803_10815</name>
</gene>
<dbReference type="PROSITE" id="PS00622">
    <property type="entry name" value="HTH_LUXR_1"/>
    <property type="match status" value="1"/>
</dbReference>
<organism evidence="2 3">
    <name type="scientific">Caenimonas aquaedulcis</name>
    <dbReference type="NCBI Taxonomy" id="2793270"/>
    <lineage>
        <taxon>Bacteria</taxon>
        <taxon>Pseudomonadati</taxon>
        <taxon>Pseudomonadota</taxon>
        <taxon>Betaproteobacteria</taxon>
        <taxon>Burkholderiales</taxon>
        <taxon>Comamonadaceae</taxon>
        <taxon>Caenimonas</taxon>
    </lineage>
</organism>
<evidence type="ECO:0000313" key="3">
    <source>
        <dbReference type="Proteomes" id="UP000651050"/>
    </source>
</evidence>
<dbReference type="SUPFAM" id="SSF46894">
    <property type="entry name" value="C-terminal effector domain of the bipartite response regulators"/>
    <property type="match status" value="1"/>
</dbReference>